<dbReference type="EMBL" id="FZOD01000028">
    <property type="protein sequence ID" value="SNT19748.1"/>
    <property type="molecule type" value="Genomic_DNA"/>
</dbReference>
<dbReference type="PANTHER" id="PTHR42678">
    <property type="entry name" value="AMIDASE"/>
    <property type="match status" value="1"/>
</dbReference>
<reference evidence="2 3" key="1">
    <citation type="submission" date="2017-06" db="EMBL/GenBank/DDBJ databases">
        <authorList>
            <person name="Kim H.J."/>
            <person name="Triplett B.A."/>
        </authorList>
    </citation>
    <scope>NUCLEOTIDE SEQUENCE [LARGE SCALE GENOMIC DNA]</scope>
    <source>
        <strain evidence="2 3">CGMCC 4.2132</strain>
    </source>
</reference>
<accession>A0A239KPZ1</accession>
<dbReference type="InterPro" id="IPR036928">
    <property type="entry name" value="AS_sf"/>
</dbReference>
<evidence type="ECO:0000259" key="1">
    <source>
        <dbReference type="Pfam" id="PF01425"/>
    </source>
</evidence>
<dbReference type="SUPFAM" id="SSF75304">
    <property type="entry name" value="Amidase signature (AS) enzymes"/>
    <property type="match status" value="1"/>
</dbReference>
<dbReference type="InterPro" id="IPR023631">
    <property type="entry name" value="Amidase_dom"/>
</dbReference>
<name>A0A239KPZ1_9ACTN</name>
<dbReference type="AlphaFoldDB" id="A0A239KPZ1"/>
<dbReference type="Pfam" id="PF01425">
    <property type="entry name" value="Amidase"/>
    <property type="match status" value="1"/>
</dbReference>
<evidence type="ECO:0000313" key="3">
    <source>
        <dbReference type="Proteomes" id="UP000198282"/>
    </source>
</evidence>
<feature type="domain" description="Amidase" evidence="1">
    <location>
        <begin position="193"/>
        <end position="637"/>
    </location>
</feature>
<dbReference type="Proteomes" id="UP000198282">
    <property type="component" value="Unassembled WGS sequence"/>
</dbReference>
<dbReference type="NCBIfam" id="NF006006">
    <property type="entry name" value="PRK08137.1"/>
    <property type="match status" value="1"/>
</dbReference>
<proteinExistence type="predicted"/>
<sequence length="661" mass="70022">MPEAPGDFSRSRAVLIGVGTYTRLPPVGAALNSLARFTSVLTGPLCGWPANRISVLPDVGQPGDVCVHHRGGCTASGRTISPAGSADWWLLPDHPRYGCMTCGTAPRSQRSPRKVFSRERIIVTLAPMKIMHPPRWLAAVVLTASLSTAVPAHAQDRAPRPSDTFLRELNLDRATVLDMQHAMDRGRFDSVSLTRFYLDRIRTVDPMLHAVVQTNPMALKEAESSDQRRRHGARSALEGIPVLLKDNIDTTGQLRTTAGSEALLGSRPARDAFLVQRLRDAGAVILGKANLSEWANFRSGPSSSGWSAVGGQTNNPYVLDRNPCGSSSGSAVAAAASLAAVTIGTETDGSIVCPAGVNGVVGIKPTIGLVSRSGVVPISAQQDTAGPITRNVTDAAAVLSAIQGVDRRDPATVPGGNRDYLKALKPGALAGKRIGVWRSVAGDNQDVLATLDAAVATLRAKGATVVDNLELEGMDQVGEPEFTALLTEFKHDLNAYLAATPGRHPHDLAGLIEFNRRHASTELRYFGQELFEQAQATTGDLNDPEYRALRKKATTLARQAIDSAVSANRLDAVLAPTNNGAWVTDLVKGDDFTGFVSSSAAAAVSGYPAITVPAGYARNVLPLGVTFFGGRFSESTLIALGYAFEQAAKVRKPPTYLPTLP</sequence>
<evidence type="ECO:0000313" key="2">
    <source>
        <dbReference type="EMBL" id="SNT19748.1"/>
    </source>
</evidence>
<keyword evidence="3" id="KW-1185">Reference proteome</keyword>
<gene>
    <name evidence="2" type="ORF">SAMN05216276_102829</name>
</gene>
<protein>
    <submittedName>
        <fullName evidence="2">Amidase</fullName>
    </submittedName>
</protein>
<organism evidence="2 3">
    <name type="scientific">Streptosporangium subroseum</name>
    <dbReference type="NCBI Taxonomy" id="106412"/>
    <lineage>
        <taxon>Bacteria</taxon>
        <taxon>Bacillati</taxon>
        <taxon>Actinomycetota</taxon>
        <taxon>Actinomycetes</taxon>
        <taxon>Streptosporangiales</taxon>
        <taxon>Streptosporangiaceae</taxon>
        <taxon>Streptosporangium</taxon>
    </lineage>
</organism>
<dbReference type="PANTHER" id="PTHR42678:SF34">
    <property type="entry name" value="OS04G0183300 PROTEIN"/>
    <property type="match status" value="1"/>
</dbReference>
<dbReference type="Gene3D" id="3.90.1300.10">
    <property type="entry name" value="Amidase signature (AS) domain"/>
    <property type="match status" value="1"/>
</dbReference>